<dbReference type="Proteomes" id="UP000321062">
    <property type="component" value="Chromosome"/>
</dbReference>
<sequence>MPAIYSWVRYKVPQVAGETEEAYEQRRAEIDAIIEGFRWNRFSAEESDAMEKRLQALKSGVPVGELA</sequence>
<keyword evidence="2" id="KW-1185">Reference proteome</keyword>
<accession>A0A5B9DMC1</accession>
<reference evidence="1 2" key="1">
    <citation type="journal article" date="2015" name="Int. J. Syst. Evol. Microbiol.">
        <title>Youhaiella tibetensis gen. nov., sp. nov., isolated from subsurface sediment.</title>
        <authorList>
            <person name="Wang Y.X."/>
            <person name="Huang F.Q."/>
            <person name="Nogi Y."/>
            <person name="Pang S.J."/>
            <person name="Wang P.K."/>
            <person name="Lv J."/>
        </authorList>
    </citation>
    <scope>NUCLEOTIDE SEQUENCE [LARGE SCALE GENOMIC DNA]</scope>
    <source>
        <strain evidence="2">fig4</strain>
    </source>
</reference>
<dbReference type="RefSeq" id="WP_049704733.1">
    <property type="nucleotide sequence ID" value="NZ_BMFM01000001.1"/>
</dbReference>
<name>A0A5B9DMC1_9HYPH</name>
<dbReference type="AlphaFoldDB" id="A0A5B9DMC1"/>
<proteinExistence type="predicted"/>
<organism evidence="1 2">
    <name type="scientific">Paradevosia tibetensis</name>
    <dbReference type="NCBI Taxonomy" id="1447062"/>
    <lineage>
        <taxon>Bacteria</taxon>
        <taxon>Pseudomonadati</taxon>
        <taxon>Pseudomonadota</taxon>
        <taxon>Alphaproteobacteria</taxon>
        <taxon>Hyphomicrobiales</taxon>
        <taxon>Devosiaceae</taxon>
        <taxon>Paradevosia</taxon>
    </lineage>
</organism>
<evidence type="ECO:0000313" key="1">
    <source>
        <dbReference type="EMBL" id="QEE20166.1"/>
    </source>
</evidence>
<dbReference type="EMBL" id="CP041690">
    <property type="protein sequence ID" value="QEE20166.1"/>
    <property type="molecule type" value="Genomic_DNA"/>
</dbReference>
<dbReference type="OrthoDB" id="7950692at2"/>
<protein>
    <submittedName>
        <fullName evidence="1">Uncharacterized protein</fullName>
    </submittedName>
</protein>
<dbReference type="KEGG" id="yti:FNA67_08245"/>
<evidence type="ECO:0000313" key="2">
    <source>
        <dbReference type="Proteomes" id="UP000321062"/>
    </source>
</evidence>
<gene>
    <name evidence="1" type="ORF">FNA67_08245</name>
</gene>